<dbReference type="InterPro" id="IPR005467">
    <property type="entry name" value="His_kinase_dom"/>
</dbReference>
<name>A0A1E8FAU5_9ALTE</name>
<dbReference type="SUPFAM" id="SSF55874">
    <property type="entry name" value="ATPase domain of HSP90 chaperone/DNA topoisomerase II/histidine kinase"/>
    <property type="match status" value="1"/>
</dbReference>
<sequence>MSKALAGYLLGGGFVLAVTIYGAMISNTLLKQDQELTFKTPMREFTDLLNEKLAYNVFALRSTVQFFRSSETVDKYEYDSFVRLVMEQSQNIAVMAYFKFHKIYPRSFGEGDLVPVYWSRFDESKGMFAEVVLPLVMDNLRQNISRIPGDAVATNIFTIGNDGKYYSFVLQRIGRDNGFLGILVDVSYALEQILNNRIAQNYALFETDTIPPRKAFSSADYIESQHNYMRNASFDDSLFFFDRQWQLYSYQKTPPQKILMYAAIPITGFFLGILLVYFVWFAIRLKVINHEKETALSHLHFAQEKIIEAEKLSAMGLVVAGVAHEVNTPLGISITSLSHLEEMVDELRKDFEQGKLDSDSFADFLSSITELAELSLNNIRKASDLVSKFKKIDVLNNGFTQELEPVNIAGVLEAFVERFYCEHPDSIVKFNINVDASLTVVTYPAAILEIFSYLASNAVAHAFDYEQQHCEIAIDYPLPGTAHRFQFKDNGTQFDKSLLHRVLDPFFTTKRGAGYAGLGLSVVYNLVTNKLHSDIQIEHDEGFCVAFDLKDLQ</sequence>
<dbReference type="PANTHER" id="PTHR43065">
    <property type="entry name" value="SENSOR HISTIDINE KINASE"/>
    <property type="match status" value="1"/>
</dbReference>
<dbReference type="Proteomes" id="UP000176037">
    <property type="component" value="Unassembled WGS sequence"/>
</dbReference>
<dbReference type="STRING" id="1856405.BFC17_01780"/>
<evidence type="ECO:0000256" key="1">
    <source>
        <dbReference type="SAM" id="Phobius"/>
    </source>
</evidence>
<reference evidence="3 4" key="1">
    <citation type="submission" date="2016-09" db="EMBL/GenBank/DDBJ databases">
        <title>Alteromonas lipolytica, a new species isolated from sea water.</title>
        <authorList>
            <person name="Wu Y.-H."/>
            <person name="Cheng H."/>
            <person name="Xu X.-W."/>
        </authorList>
    </citation>
    <scope>NUCLEOTIDE SEQUENCE [LARGE SCALE GENOMIC DNA]</scope>
    <source>
        <strain evidence="3 4">JW12</strain>
    </source>
</reference>
<dbReference type="Pfam" id="PF02518">
    <property type="entry name" value="HATPase_c"/>
    <property type="match status" value="1"/>
</dbReference>
<dbReference type="Gene3D" id="3.30.565.10">
    <property type="entry name" value="Histidine kinase-like ATPase, C-terminal domain"/>
    <property type="match status" value="1"/>
</dbReference>
<dbReference type="Gene3D" id="1.10.287.130">
    <property type="match status" value="1"/>
</dbReference>
<evidence type="ECO:0000259" key="2">
    <source>
        <dbReference type="PROSITE" id="PS50109"/>
    </source>
</evidence>
<comment type="caution">
    <text evidence="3">The sequence shown here is derived from an EMBL/GenBank/DDBJ whole genome shotgun (WGS) entry which is preliminary data.</text>
</comment>
<dbReference type="AlphaFoldDB" id="A0A1E8FAU5"/>
<dbReference type="EMBL" id="MJIC01000015">
    <property type="protein sequence ID" value="OFI33029.1"/>
    <property type="molecule type" value="Genomic_DNA"/>
</dbReference>
<keyword evidence="4" id="KW-1185">Reference proteome</keyword>
<evidence type="ECO:0000313" key="4">
    <source>
        <dbReference type="Proteomes" id="UP000176037"/>
    </source>
</evidence>
<dbReference type="RefSeq" id="WP_070177406.1">
    <property type="nucleotide sequence ID" value="NZ_BMJR01000002.1"/>
</dbReference>
<accession>A0A1E8FAU5</accession>
<keyword evidence="1" id="KW-1133">Transmembrane helix</keyword>
<dbReference type="PROSITE" id="PS50109">
    <property type="entry name" value="HIS_KIN"/>
    <property type="match status" value="1"/>
</dbReference>
<protein>
    <recommendedName>
        <fullName evidence="2">Histidine kinase domain-containing protein</fullName>
    </recommendedName>
</protein>
<dbReference type="InterPro" id="IPR003594">
    <property type="entry name" value="HATPase_dom"/>
</dbReference>
<proteinExistence type="predicted"/>
<keyword evidence="1" id="KW-0472">Membrane</keyword>
<evidence type="ECO:0000313" key="3">
    <source>
        <dbReference type="EMBL" id="OFI33029.1"/>
    </source>
</evidence>
<dbReference type="SMART" id="SM00387">
    <property type="entry name" value="HATPase_c"/>
    <property type="match status" value="1"/>
</dbReference>
<feature type="transmembrane region" description="Helical" evidence="1">
    <location>
        <begin position="6"/>
        <end position="30"/>
    </location>
</feature>
<dbReference type="InterPro" id="IPR036890">
    <property type="entry name" value="HATPase_C_sf"/>
</dbReference>
<gene>
    <name evidence="3" type="ORF">BFC17_01780</name>
</gene>
<dbReference type="OrthoDB" id="6329026at2"/>
<organism evidence="3 4">
    <name type="scientific">Alteromonas lipolytica</name>
    <dbReference type="NCBI Taxonomy" id="1856405"/>
    <lineage>
        <taxon>Bacteria</taxon>
        <taxon>Pseudomonadati</taxon>
        <taxon>Pseudomonadota</taxon>
        <taxon>Gammaproteobacteria</taxon>
        <taxon>Alteromonadales</taxon>
        <taxon>Alteromonadaceae</taxon>
        <taxon>Alteromonas/Salinimonas group</taxon>
        <taxon>Alteromonas</taxon>
    </lineage>
</organism>
<keyword evidence="1" id="KW-0812">Transmembrane</keyword>
<feature type="transmembrane region" description="Helical" evidence="1">
    <location>
        <begin position="258"/>
        <end position="283"/>
    </location>
</feature>
<feature type="domain" description="Histidine kinase" evidence="2">
    <location>
        <begin position="321"/>
        <end position="553"/>
    </location>
</feature>